<reference evidence="2" key="1">
    <citation type="journal article" date="2017" name="Genome Biol.">
        <title>Comparative genomics reveals high biological diversity and specific adaptations in the industrially and medically important fungal genus Aspergillus.</title>
        <authorList>
            <person name="de Vries R.P."/>
            <person name="Riley R."/>
            <person name="Wiebenga A."/>
            <person name="Aguilar-Osorio G."/>
            <person name="Amillis S."/>
            <person name="Uchima C.A."/>
            <person name="Anderluh G."/>
            <person name="Asadollahi M."/>
            <person name="Askin M."/>
            <person name="Barry K."/>
            <person name="Battaglia E."/>
            <person name="Bayram O."/>
            <person name="Benocci T."/>
            <person name="Braus-Stromeyer S.A."/>
            <person name="Caldana C."/>
            <person name="Canovas D."/>
            <person name="Cerqueira G.C."/>
            <person name="Chen F."/>
            <person name="Chen W."/>
            <person name="Choi C."/>
            <person name="Clum A."/>
            <person name="Dos Santos R.A."/>
            <person name="Damasio A.R."/>
            <person name="Diallinas G."/>
            <person name="Emri T."/>
            <person name="Fekete E."/>
            <person name="Flipphi M."/>
            <person name="Freyberg S."/>
            <person name="Gallo A."/>
            <person name="Gournas C."/>
            <person name="Habgood R."/>
            <person name="Hainaut M."/>
            <person name="Harispe M.L."/>
            <person name="Henrissat B."/>
            <person name="Hilden K.S."/>
            <person name="Hope R."/>
            <person name="Hossain A."/>
            <person name="Karabika E."/>
            <person name="Karaffa L."/>
            <person name="Karanyi Z."/>
            <person name="Krasevec N."/>
            <person name="Kuo A."/>
            <person name="Kusch H."/>
            <person name="LaButti K."/>
            <person name="Lagendijk E.L."/>
            <person name="Lapidus A."/>
            <person name="Levasseur A."/>
            <person name="Lindquist E."/>
            <person name="Lipzen A."/>
            <person name="Logrieco A.F."/>
            <person name="MacCabe A."/>
            <person name="Maekelae M.R."/>
            <person name="Malavazi I."/>
            <person name="Melin P."/>
            <person name="Meyer V."/>
            <person name="Mielnichuk N."/>
            <person name="Miskei M."/>
            <person name="Molnar A.P."/>
            <person name="Mule G."/>
            <person name="Ngan C.Y."/>
            <person name="Orejas M."/>
            <person name="Orosz E."/>
            <person name="Ouedraogo J.P."/>
            <person name="Overkamp K.M."/>
            <person name="Park H.-S."/>
            <person name="Perrone G."/>
            <person name="Piumi F."/>
            <person name="Punt P.J."/>
            <person name="Ram A.F."/>
            <person name="Ramon A."/>
            <person name="Rauscher S."/>
            <person name="Record E."/>
            <person name="Riano-Pachon D.M."/>
            <person name="Robert V."/>
            <person name="Roehrig J."/>
            <person name="Ruller R."/>
            <person name="Salamov A."/>
            <person name="Salih N.S."/>
            <person name="Samson R.A."/>
            <person name="Sandor E."/>
            <person name="Sanguinetti M."/>
            <person name="Schuetze T."/>
            <person name="Sepcic K."/>
            <person name="Shelest E."/>
            <person name="Sherlock G."/>
            <person name="Sophianopoulou V."/>
            <person name="Squina F.M."/>
            <person name="Sun H."/>
            <person name="Susca A."/>
            <person name="Todd R.B."/>
            <person name="Tsang A."/>
            <person name="Unkles S.E."/>
            <person name="van de Wiele N."/>
            <person name="van Rossen-Uffink D."/>
            <person name="Oliveira J.V."/>
            <person name="Vesth T.C."/>
            <person name="Visser J."/>
            <person name="Yu J.-H."/>
            <person name="Zhou M."/>
            <person name="Andersen M.R."/>
            <person name="Archer D.B."/>
            <person name="Baker S.E."/>
            <person name="Benoit I."/>
            <person name="Brakhage A.A."/>
            <person name="Braus G.H."/>
            <person name="Fischer R."/>
            <person name="Frisvad J.C."/>
            <person name="Goldman G.H."/>
            <person name="Houbraken J."/>
            <person name="Oakley B."/>
            <person name="Pocsi I."/>
            <person name="Scazzocchio C."/>
            <person name="Seiboth B."/>
            <person name="vanKuyk P.A."/>
            <person name="Wortman J."/>
            <person name="Dyer P.S."/>
            <person name="Grigoriev I.V."/>
        </authorList>
    </citation>
    <scope>NUCLEOTIDE SEQUENCE [LARGE SCALE GENOMIC DNA]</scope>
    <source>
        <strain evidence="2">CBS 101740 / IMI 381727 / IBT 21946</strain>
    </source>
</reference>
<sequence>MLHHLTLSFHFRYNCVQPTSIQGYFIAMKPPTILTTFFTLALAGLSVADKTCTPSFDYCSDVLLNSKGFAQSDLTAALQGTGYENQDLSKILFHCTNPGQIGHAKLCDNGCVDPPQEGSHGCDG</sequence>
<dbReference type="OrthoDB" id="4440815at2759"/>
<evidence type="ECO:0000313" key="1">
    <source>
        <dbReference type="EMBL" id="OJJ73810.1"/>
    </source>
</evidence>
<proteinExistence type="predicted"/>
<keyword evidence="2" id="KW-1185">Reference proteome</keyword>
<protein>
    <submittedName>
        <fullName evidence="1">Uncharacterized protein</fullName>
    </submittedName>
</protein>
<gene>
    <name evidence="1" type="ORF">ASPBRDRAFT_517510</name>
</gene>
<dbReference type="OMA" id="NILFHCK"/>
<name>A0A1L9UQC8_ASPBC</name>
<dbReference type="STRING" id="767769.A0A1L9UQC8"/>
<dbReference type="VEuPathDB" id="FungiDB:ASPBRDRAFT_517510"/>
<dbReference type="RefSeq" id="XP_067481058.1">
    <property type="nucleotide sequence ID" value="XM_067626789.1"/>
</dbReference>
<organism evidence="1 2">
    <name type="scientific">Aspergillus brasiliensis (strain CBS 101740 / IMI 381727 / IBT 21946)</name>
    <dbReference type="NCBI Taxonomy" id="767769"/>
    <lineage>
        <taxon>Eukaryota</taxon>
        <taxon>Fungi</taxon>
        <taxon>Dikarya</taxon>
        <taxon>Ascomycota</taxon>
        <taxon>Pezizomycotina</taxon>
        <taxon>Eurotiomycetes</taxon>
        <taxon>Eurotiomycetidae</taxon>
        <taxon>Eurotiales</taxon>
        <taxon>Aspergillaceae</taxon>
        <taxon>Aspergillus</taxon>
        <taxon>Aspergillus subgen. Circumdati</taxon>
    </lineage>
</organism>
<accession>A0A1L9UQC8</accession>
<dbReference type="GeneID" id="93579277"/>
<dbReference type="EMBL" id="KV878682">
    <property type="protein sequence ID" value="OJJ73810.1"/>
    <property type="molecule type" value="Genomic_DNA"/>
</dbReference>
<dbReference type="AlphaFoldDB" id="A0A1L9UQC8"/>
<dbReference type="Proteomes" id="UP000184499">
    <property type="component" value="Unassembled WGS sequence"/>
</dbReference>
<evidence type="ECO:0000313" key="2">
    <source>
        <dbReference type="Proteomes" id="UP000184499"/>
    </source>
</evidence>